<evidence type="ECO:0000256" key="1">
    <source>
        <dbReference type="SAM" id="Phobius"/>
    </source>
</evidence>
<proteinExistence type="predicted"/>
<sequence>MCMDWSLTTYETYECVFQLHNTCQACRLRALNEDLFGIFIFLPKSFLFSFLLNASAFLDSYYFFAIQALELHALVCFSSSLSLRYGCCILSWASNRYIYFSCY</sequence>
<name>A0A2G9GFJ5_9LAMI</name>
<gene>
    <name evidence="2" type="ORF">CDL12_23411</name>
</gene>
<protein>
    <submittedName>
        <fullName evidence="2">Uncharacterized protein</fullName>
    </submittedName>
</protein>
<feature type="transmembrane region" description="Helical" evidence="1">
    <location>
        <begin position="35"/>
        <end position="55"/>
    </location>
</feature>
<evidence type="ECO:0000313" key="3">
    <source>
        <dbReference type="Proteomes" id="UP000231279"/>
    </source>
</evidence>
<feature type="transmembrane region" description="Helical" evidence="1">
    <location>
        <begin position="61"/>
        <end position="83"/>
    </location>
</feature>
<dbReference type="AlphaFoldDB" id="A0A2G9GFJ5"/>
<dbReference type="Proteomes" id="UP000231279">
    <property type="component" value="Unassembled WGS sequence"/>
</dbReference>
<keyword evidence="3" id="KW-1185">Reference proteome</keyword>
<evidence type="ECO:0000313" key="2">
    <source>
        <dbReference type="EMBL" id="PIN04064.1"/>
    </source>
</evidence>
<organism evidence="2 3">
    <name type="scientific">Handroanthus impetiginosus</name>
    <dbReference type="NCBI Taxonomy" id="429701"/>
    <lineage>
        <taxon>Eukaryota</taxon>
        <taxon>Viridiplantae</taxon>
        <taxon>Streptophyta</taxon>
        <taxon>Embryophyta</taxon>
        <taxon>Tracheophyta</taxon>
        <taxon>Spermatophyta</taxon>
        <taxon>Magnoliopsida</taxon>
        <taxon>eudicotyledons</taxon>
        <taxon>Gunneridae</taxon>
        <taxon>Pentapetalae</taxon>
        <taxon>asterids</taxon>
        <taxon>lamiids</taxon>
        <taxon>Lamiales</taxon>
        <taxon>Bignoniaceae</taxon>
        <taxon>Crescentiina</taxon>
        <taxon>Tabebuia alliance</taxon>
        <taxon>Handroanthus</taxon>
    </lineage>
</organism>
<dbReference type="OrthoDB" id="3340520at2759"/>
<reference evidence="3" key="1">
    <citation type="journal article" date="2018" name="Gigascience">
        <title>Genome assembly of the Pink Ipe (Handroanthus impetiginosus, Bignoniaceae), a highly valued, ecologically keystone Neotropical timber forest tree.</title>
        <authorList>
            <person name="Silva-Junior O.B."/>
            <person name="Grattapaglia D."/>
            <person name="Novaes E."/>
            <person name="Collevatti R.G."/>
        </authorList>
    </citation>
    <scope>NUCLEOTIDE SEQUENCE [LARGE SCALE GENOMIC DNA]</scope>
    <source>
        <strain evidence="3">cv. UFG-1</strain>
    </source>
</reference>
<keyword evidence="1" id="KW-1133">Transmembrane helix</keyword>
<accession>A0A2G9GFJ5</accession>
<keyword evidence="1" id="KW-0472">Membrane</keyword>
<keyword evidence="1" id="KW-0812">Transmembrane</keyword>
<comment type="caution">
    <text evidence="2">The sequence shown here is derived from an EMBL/GenBank/DDBJ whole genome shotgun (WGS) entry which is preliminary data.</text>
</comment>
<dbReference type="EMBL" id="NKXS01005289">
    <property type="protein sequence ID" value="PIN04064.1"/>
    <property type="molecule type" value="Genomic_DNA"/>
</dbReference>